<proteinExistence type="predicted"/>
<feature type="region of interest" description="Disordered" evidence="4">
    <location>
        <begin position="1"/>
        <end position="21"/>
    </location>
</feature>
<dbReference type="InterPro" id="IPR036388">
    <property type="entry name" value="WH-like_DNA-bd_sf"/>
</dbReference>
<evidence type="ECO:0000256" key="3">
    <source>
        <dbReference type="ARBA" id="ARBA00023163"/>
    </source>
</evidence>
<dbReference type="InterPro" id="IPR052526">
    <property type="entry name" value="HTH-type_Bedaq_tolerance"/>
</dbReference>
<sequence length="156" mass="16930">MSETAHTDTTEANSAGSADSQRTLASRLRVAVVRLNRRLRAQADSGVTLSQLSTLASLRKSGTLTPGELASKEGVQPPSMTRVIASLEELGLVARRRHPTDGRQAIVELTEAGSARIEAEISARERWLDLQLADLTEDERATLSRAAEILSRITER</sequence>
<dbReference type="SUPFAM" id="SSF46785">
    <property type="entry name" value="Winged helix' DNA-binding domain"/>
    <property type="match status" value="1"/>
</dbReference>
<dbReference type="InterPro" id="IPR000835">
    <property type="entry name" value="HTH_MarR-typ"/>
</dbReference>
<name>A0AAE4CN14_9ACTN</name>
<dbReference type="SMART" id="SM00347">
    <property type="entry name" value="HTH_MARR"/>
    <property type="match status" value="1"/>
</dbReference>
<comment type="caution">
    <text evidence="6">The sequence shown here is derived from an EMBL/GenBank/DDBJ whole genome shotgun (WGS) entry which is preliminary data.</text>
</comment>
<dbReference type="Proteomes" id="UP001180845">
    <property type="component" value="Unassembled WGS sequence"/>
</dbReference>
<feature type="compositionally biased region" description="Polar residues" evidence="4">
    <location>
        <begin position="10"/>
        <end position="21"/>
    </location>
</feature>
<dbReference type="PANTHER" id="PTHR39515">
    <property type="entry name" value="CONSERVED PROTEIN"/>
    <property type="match status" value="1"/>
</dbReference>
<dbReference type="Gene3D" id="1.10.10.10">
    <property type="entry name" value="Winged helix-like DNA-binding domain superfamily/Winged helix DNA-binding domain"/>
    <property type="match status" value="1"/>
</dbReference>
<dbReference type="AlphaFoldDB" id="A0AAE4CN14"/>
<evidence type="ECO:0000256" key="2">
    <source>
        <dbReference type="ARBA" id="ARBA00023125"/>
    </source>
</evidence>
<gene>
    <name evidence="6" type="ORF">JOF55_001678</name>
</gene>
<feature type="domain" description="HTH marR-type" evidence="5">
    <location>
        <begin position="21"/>
        <end position="155"/>
    </location>
</feature>
<organism evidence="6 7">
    <name type="scientific">Haloactinomyces albus</name>
    <dbReference type="NCBI Taxonomy" id="1352928"/>
    <lineage>
        <taxon>Bacteria</taxon>
        <taxon>Bacillati</taxon>
        <taxon>Actinomycetota</taxon>
        <taxon>Actinomycetes</taxon>
        <taxon>Actinopolysporales</taxon>
        <taxon>Actinopolysporaceae</taxon>
        <taxon>Haloactinomyces</taxon>
    </lineage>
</organism>
<keyword evidence="1" id="KW-0805">Transcription regulation</keyword>
<evidence type="ECO:0000259" key="5">
    <source>
        <dbReference type="PROSITE" id="PS50995"/>
    </source>
</evidence>
<evidence type="ECO:0000256" key="4">
    <source>
        <dbReference type="SAM" id="MobiDB-lite"/>
    </source>
</evidence>
<evidence type="ECO:0000313" key="6">
    <source>
        <dbReference type="EMBL" id="MDR7301497.1"/>
    </source>
</evidence>
<keyword evidence="3" id="KW-0804">Transcription</keyword>
<dbReference type="Pfam" id="PF01047">
    <property type="entry name" value="MarR"/>
    <property type="match status" value="1"/>
</dbReference>
<dbReference type="InterPro" id="IPR036390">
    <property type="entry name" value="WH_DNA-bd_sf"/>
</dbReference>
<dbReference type="PROSITE" id="PS01117">
    <property type="entry name" value="HTH_MARR_1"/>
    <property type="match status" value="1"/>
</dbReference>
<dbReference type="PROSITE" id="PS50995">
    <property type="entry name" value="HTH_MARR_2"/>
    <property type="match status" value="1"/>
</dbReference>
<dbReference type="RefSeq" id="WP_310272094.1">
    <property type="nucleotide sequence ID" value="NZ_JAVDXW010000001.1"/>
</dbReference>
<dbReference type="EMBL" id="JAVDXW010000001">
    <property type="protein sequence ID" value="MDR7301497.1"/>
    <property type="molecule type" value="Genomic_DNA"/>
</dbReference>
<protein>
    <submittedName>
        <fullName evidence="6">DNA-binding MarR family transcriptional regulator</fullName>
    </submittedName>
</protein>
<dbReference type="PRINTS" id="PR00598">
    <property type="entry name" value="HTHMARR"/>
</dbReference>
<evidence type="ECO:0000313" key="7">
    <source>
        <dbReference type="Proteomes" id="UP001180845"/>
    </source>
</evidence>
<dbReference type="InterPro" id="IPR023187">
    <property type="entry name" value="Tscrpt_reg_MarR-type_CS"/>
</dbReference>
<keyword evidence="2 6" id="KW-0238">DNA-binding</keyword>
<evidence type="ECO:0000256" key="1">
    <source>
        <dbReference type="ARBA" id="ARBA00023015"/>
    </source>
</evidence>
<dbReference type="GO" id="GO:0003700">
    <property type="term" value="F:DNA-binding transcription factor activity"/>
    <property type="evidence" value="ECO:0007669"/>
    <property type="project" value="InterPro"/>
</dbReference>
<dbReference type="GO" id="GO:0003677">
    <property type="term" value="F:DNA binding"/>
    <property type="evidence" value="ECO:0007669"/>
    <property type="project" value="UniProtKB-KW"/>
</dbReference>
<accession>A0AAE4CN14</accession>
<keyword evidence="7" id="KW-1185">Reference proteome</keyword>
<dbReference type="PANTHER" id="PTHR39515:SF2">
    <property type="entry name" value="HTH-TYPE TRANSCRIPTIONAL REGULATOR RV0880"/>
    <property type="match status" value="1"/>
</dbReference>
<reference evidence="6" key="1">
    <citation type="submission" date="2023-07" db="EMBL/GenBank/DDBJ databases">
        <title>Sequencing the genomes of 1000 actinobacteria strains.</title>
        <authorList>
            <person name="Klenk H.-P."/>
        </authorList>
    </citation>
    <scope>NUCLEOTIDE SEQUENCE</scope>
    <source>
        <strain evidence="6">DSM 45977</strain>
    </source>
</reference>